<accession>A0A1F7Z7L3</accession>
<name>A0A1F7Z7L3_9BACT</name>
<dbReference type="Proteomes" id="UP000177169">
    <property type="component" value="Unassembled WGS sequence"/>
</dbReference>
<reference evidence="1 2" key="1">
    <citation type="journal article" date="2016" name="Nat. Commun.">
        <title>Thousands of microbial genomes shed light on interconnected biogeochemical processes in an aquifer system.</title>
        <authorList>
            <person name="Anantharaman K."/>
            <person name="Brown C.T."/>
            <person name="Hug L.A."/>
            <person name="Sharon I."/>
            <person name="Castelle C.J."/>
            <person name="Probst A.J."/>
            <person name="Thomas B.C."/>
            <person name="Singh A."/>
            <person name="Wilkins M.J."/>
            <person name="Karaoz U."/>
            <person name="Brodie E.L."/>
            <person name="Williams K.H."/>
            <person name="Hubbard S.S."/>
            <person name="Banfield J.F."/>
        </authorList>
    </citation>
    <scope>NUCLEOTIDE SEQUENCE [LARGE SCALE GENOMIC DNA]</scope>
</reference>
<organism evidence="1 2">
    <name type="scientific">Candidatus Woesebacteria bacterium RIFCSPHIGHO2_02_FULL_39_13</name>
    <dbReference type="NCBI Taxonomy" id="1802505"/>
    <lineage>
        <taxon>Bacteria</taxon>
        <taxon>Candidatus Woeseibacteriota</taxon>
    </lineage>
</organism>
<sequence>MTKYKEYFDRMLNENKELFDKFQKLHNDYALNPEPLQEIYNRDGEKILTLIREYENRLCANTERGMYNKYSAGLAEKFQNEVRKRFPMIDHVGLKTENNFNQVVSNDFVLKKIKLT</sequence>
<protein>
    <submittedName>
        <fullName evidence="1">Uncharacterized protein</fullName>
    </submittedName>
</protein>
<dbReference type="AlphaFoldDB" id="A0A1F7Z7L3"/>
<gene>
    <name evidence="1" type="ORF">A3D01_00280</name>
</gene>
<evidence type="ECO:0000313" key="1">
    <source>
        <dbReference type="EMBL" id="OGM34898.1"/>
    </source>
</evidence>
<comment type="caution">
    <text evidence="1">The sequence shown here is derived from an EMBL/GenBank/DDBJ whole genome shotgun (WGS) entry which is preliminary data.</text>
</comment>
<proteinExistence type="predicted"/>
<evidence type="ECO:0000313" key="2">
    <source>
        <dbReference type="Proteomes" id="UP000177169"/>
    </source>
</evidence>
<dbReference type="EMBL" id="MGGR01000002">
    <property type="protein sequence ID" value="OGM34898.1"/>
    <property type="molecule type" value="Genomic_DNA"/>
</dbReference>